<dbReference type="RefSeq" id="WP_286355005.1">
    <property type="nucleotide sequence ID" value="NZ_AP027079.1"/>
</dbReference>
<keyword evidence="3" id="KW-1185">Reference proteome</keyword>
<reference evidence="3" key="1">
    <citation type="journal article" date="2023" name="Int. J. Syst. Evol. Microbiol.">
        <title>Mesoterricola silvestris gen. nov., sp. nov., Mesoterricola sediminis sp. nov., Geothrix oryzae sp. nov., Geothrix edaphica sp. nov., Geothrix rubra sp. nov., and Geothrix limicola sp. nov., six novel members of Acidobacteriota isolated from soils.</title>
        <authorList>
            <person name="Itoh H."/>
            <person name="Sugisawa Y."/>
            <person name="Mise K."/>
            <person name="Xu Z."/>
            <person name="Kuniyasu M."/>
            <person name="Ushijima N."/>
            <person name="Kawano K."/>
            <person name="Kobayashi E."/>
            <person name="Shiratori Y."/>
            <person name="Masuda Y."/>
            <person name="Senoo K."/>
        </authorList>
    </citation>
    <scope>NUCLEOTIDE SEQUENCE [LARGE SCALE GENOMIC DNA]</scope>
    <source>
        <strain evidence="3">Red222</strain>
    </source>
</reference>
<feature type="transmembrane region" description="Helical" evidence="1">
    <location>
        <begin position="12"/>
        <end position="43"/>
    </location>
</feature>
<feature type="transmembrane region" description="Helical" evidence="1">
    <location>
        <begin position="81"/>
        <end position="103"/>
    </location>
</feature>
<evidence type="ECO:0000313" key="2">
    <source>
        <dbReference type="EMBL" id="BDU68382.1"/>
    </source>
</evidence>
<dbReference type="EMBL" id="AP027079">
    <property type="protein sequence ID" value="BDU68382.1"/>
    <property type="molecule type" value="Genomic_DNA"/>
</dbReference>
<dbReference type="Proteomes" id="UP001242010">
    <property type="component" value="Chromosome"/>
</dbReference>
<evidence type="ECO:0008006" key="4">
    <source>
        <dbReference type="Google" id="ProtNLM"/>
    </source>
</evidence>
<keyword evidence="1" id="KW-0812">Transmembrane</keyword>
<evidence type="ECO:0000256" key="1">
    <source>
        <dbReference type="SAM" id="Phobius"/>
    </source>
</evidence>
<proteinExistence type="predicted"/>
<sequence>MSFLRILPAQIALLLLAALFMRLGFPLIMIVPMTVLLMLGLLVPWAEARALMAGVMGFCSLLWAFMTWLRVQERLAYGEPWSRLAGILMGVTLFTAWSAWLVWSARKGDQHRFGTSDPGMTGIGTTGLDQSAT</sequence>
<gene>
    <name evidence="2" type="ORF">GETHOR_04830</name>
</gene>
<keyword evidence="1" id="KW-1133">Transmembrane helix</keyword>
<protein>
    <recommendedName>
        <fullName evidence="4">DUF2069 domain-containing protein</fullName>
    </recommendedName>
</protein>
<name>A0ABM8DN91_9BACT</name>
<accession>A0ABM8DN91</accession>
<evidence type="ECO:0000313" key="3">
    <source>
        <dbReference type="Proteomes" id="UP001242010"/>
    </source>
</evidence>
<feature type="transmembrane region" description="Helical" evidence="1">
    <location>
        <begin position="50"/>
        <end position="69"/>
    </location>
</feature>
<organism evidence="2 3">
    <name type="scientific">Geothrix oryzae</name>
    <dbReference type="NCBI Taxonomy" id="2927975"/>
    <lineage>
        <taxon>Bacteria</taxon>
        <taxon>Pseudomonadati</taxon>
        <taxon>Acidobacteriota</taxon>
        <taxon>Holophagae</taxon>
        <taxon>Holophagales</taxon>
        <taxon>Holophagaceae</taxon>
        <taxon>Geothrix</taxon>
    </lineage>
</organism>
<keyword evidence="1" id="KW-0472">Membrane</keyword>